<evidence type="ECO:0000256" key="14">
    <source>
        <dbReference type="ARBA" id="ARBA00022908"/>
    </source>
</evidence>
<keyword evidence="3" id="KW-1188">Viral release from host cell</keyword>
<dbReference type="InterPro" id="IPR025724">
    <property type="entry name" value="GAG-pre-integrase_dom"/>
</dbReference>
<comment type="catalytic activity">
    <reaction evidence="20">
        <text>DNA(n) + a 2'-deoxyribonucleoside 5'-triphosphate = DNA(n+1) + diphosphate</text>
        <dbReference type="Rhea" id="RHEA:22508"/>
        <dbReference type="Rhea" id="RHEA-COMP:17339"/>
        <dbReference type="Rhea" id="RHEA-COMP:17340"/>
        <dbReference type="ChEBI" id="CHEBI:33019"/>
        <dbReference type="ChEBI" id="CHEBI:61560"/>
        <dbReference type="ChEBI" id="CHEBI:173112"/>
        <dbReference type="EC" id="2.7.7.7"/>
    </reaction>
</comment>
<dbReference type="GO" id="GO:0006310">
    <property type="term" value="P:DNA recombination"/>
    <property type="evidence" value="ECO:0007669"/>
    <property type="project" value="UniProtKB-KW"/>
</dbReference>
<gene>
    <name evidence="22" type="ORF">EWM64_g7155</name>
</gene>
<dbReference type="Gene3D" id="3.30.420.10">
    <property type="entry name" value="Ribonuclease H-like superfamily/Ribonuclease H"/>
    <property type="match status" value="1"/>
</dbReference>
<evidence type="ECO:0000313" key="22">
    <source>
        <dbReference type="EMBL" id="TFY76856.1"/>
    </source>
</evidence>
<sequence length="352" mass="37555">MPATPPLQAHVTVLETSDADNNPGYFSCMAVLTAEPSVTDESCSVDWAALNDDSVSPVATYHLDSASTCHLMPDRQDFCSFTSIPPRTIRGINGSSTYASGIGNVCLRLGKGCVLIMCDVLHVPNATLCLISVGCLCDKGYTVTFDSMTSCSVSQGSGASKLIATRTCHSGALYTLNGAPSPPSESACLTKAAPSLETWHCRLGHVNMDSIIHMARHGLVLGMPIDLSVCPPSCEHCIVRKQAKMNLPCTREGRRATHLMGIVFANLMGPVKPESLGKKSYSLKLIDDFSAMSFVFLLRHKSEAVSSFRTWRASAEQSSGQPLGIFCTDNGGKFTADEFEAYLAAKGSAVQL</sequence>
<dbReference type="GO" id="GO:0004519">
    <property type="term" value="F:endonuclease activity"/>
    <property type="evidence" value="ECO:0007669"/>
    <property type="project" value="UniProtKB-KW"/>
</dbReference>
<evidence type="ECO:0000256" key="8">
    <source>
        <dbReference type="ARBA" id="ARBA00022741"/>
    </source>
</evidence>
<accession>A0A4Y9ZPM6</accession>
<keyword evidence="8" id="KW-0547">Nucleotide-binding</keyword>
<evidence type="ECO:0000259" key="21">
    <source>
        <dbReference type="PROSITE" id="PS50994"/>
    </source>
</evidence>
<evidence type="ECO:0000256" key="15">
    <source>
        <dbReference type="ARBA" id="ARBA00022918"/>
    </source>
</evidence>
<dbReference type="GO" id="GO:0008233">
    <property type="term" value="F:peptidase activity"/>
    <property type="evidence" value="ECO:0007669"/>
    <property type="project" value="UniProtKB-KW"/>
</dbReference>
<dbReference type="GO" id="GO:0003964">
    <property type="term" value="F:RNA-directed DNA polymerase activity"/>
    <property type="evidence" value="ECO:0007669"/>
    <property type="project" value="UniProtKB-KW"/>
</dbReference>
<dbReference type="GO" id="GO:0006508">
    <property type="term" value="P:proteolysis"/>
    <property type="evidence" value="ECO:0007669"/>
    <property type="project" value="UniProtKB-KW"/>
</dbReference>
<dbReference type="GO" id="GO:0032196">
    <property type="term" value="P:transposition"/>
    <property type="evidence" value="ECO:0007669"/>
    <property type="project" value="UniProtKB-KW"/>
</dbReference>
<dbReference type="InterPro" id="IPR054722">
    <property type="entry name" value="PolX-like_BBD"/>
</dbReference>
<dbReference type="Proteomes" id="UP000298061">
    <property type="component" value="Unassembled WGS sequence"/>
</dbReference>
<dbReference type="GO" id="GO:0005634">
    <property type="term" value="C:nucleus"/>
    <property type="evidence" value="ECO:0007669"/>
    <property type="project" value="UniProtKB-ARBA"/>
</dbReference>
<dbReference type="OrthoDB" id="2713924at2759"/>
<dbReference type="PANTHER" id="PTHR42648">
    <property type="entry name" value="TRANSPOSASE, PUTATIVE-RELATED"/>
    <property type="match status" value="1"/>
</dbReference>
<proteinExistence type="predicted"/>
<keyword evidence="4" id="KW-0645">Protease</keyword>
<evidence type="ECO:0000313" key="23">
    <source>
        <dbReference type="Proteomes" id="UP000298061"/>
    </source>
</evidence>
<evidence type="ECO:0000256" key="4">
    <source>
        <dbReference type="ARBA" id="ARBA00022670"/>
    </source>
</evidence>
<keyword evidence="14" id="KW-0229">DNA integration</keyword>
<keyword evidence="9" id="KW-0255">Endonuclease</keyword>
<organism evidence="22 23">
    <name type="scientific">Hericium alpestre</name>
    <dbReference type="NCBI Taxonomy" id="135208"/>
    <lineage>
        <taxon>Eukaryota</taxon>
        <taxon>Fungi</taxon>
        <taxon>Dikarya</taxon>
        <taxon>Basidiomycota</taxon>
        <taxon>Agaricomycotina</taxon>
        <taxon>Agaricomycetes</taxon>
        <taxon>Russulales</taxon>
        <taxon>Hericiaceae</taxon>
        <taxon>Hericium</taxon>
    </lineage>
</organism>
<keyword evidence="5" id="KW-0548">Nucleotidyltransferase</keyword>
<dbReference type="EMBL" id="SFCI01001068">
    <property type="protein sequence ID" value="TFY76856.1"/>
    <property type="molecule type" value="Genomic_DNA"/>
</dbReference>
<dbReference type="GO" id="GO:0046872">
    <property type="term" value="F:metal ion binding"/>
    <property type="evidence" value="ECO:0007669"/>
    <property type="project" value="UniProtKB-KW"/>
</dbReference>
<dbReference type="AlphaFoldDB" id="A0A4Y9ZPM6"/>
<dbReference type="GO" id="GO:0003723">
    <property type="term" value="F:RNA binding"/>
    <property type="evidence" value="ECO:0007669"/>
    <property type="project" value="UniProtKB-KW"/>
</dbReference>
<evidence type="ECO:0000256" key="3">
    <source>
        <dbReference type="ARBA" id="ARBA00022612"/>
    </source>
</evidence>
<keyword evidence="16" id="KW-0808">Transferase</keyword>
<reference evidence="22 23" key="1">
    <citation type="submission" date="2019-02" db="EMBL/GenBank/DDBJ databases">
        <title>Genome sequencing of the rare red list fungi Hericium alpestre (H. flagellum).</title>
        <authorList>
            <person name="Buettner E."/>
            <person name="Kellner H."/>
        </authorList>
    </citation>
    <scope>NUCLEOTIDE SEQUENCE [LARGE SCALE GENOMIC DNA]</scope>
    <source>
        <strain evidence="22 23">DSM 108284</strain>
    </source>
</reference>
<dbReference type="InterPro" id="IPR012337">
    <property type="entry name" value="RNaseH-like_sf"/>
</dbReference>
<dbReference type="GO" id="GO:0015074">
    <property type="term" value="P:DNA integration"/>
    <property type="evidence" value="ECO:0007669"/>
    <property type="project" value="UniProtKB-KW"/>
</dbReference>
<evidence type="ECO:0000256" key="18">
    <source>
        <dbReference type="ARBA" id="ARBA00023172"/>
    </source>
</evidence>
<keyword evidence="15" id="KW-0695">RNA-directed DNA polymerase</keyword>
<dbReference type="Pfam" id="PF13976">
    <property type="entry name" value="gag_pre-integrs"/>
    <property type="match status" value="1"/>
</dbReference>
<keyword evidence="23" id="KW-1185">Reference proteome</keyword>
<keyword evidence="16" id="KW-0239">DNA-directed DNA polymerase</keyword>
<keyword evidence="2" id="KW-0815">Transposition</keyword>
<keyword evidence="6" id="KW-0540">Nuclease</keyword>
<evidence type="ECO:0000256" key="10">
    <source>
        <dbReference type="ARBA" id="ARBA00022801"/>
    </source>
</evidence>
<dbReference type="SUPFAM" id="SSF53098">
    <property type="entry name" value="Ribonuclease H-like"/>
    <property type="match status" value="1"/>
</dbReference>
<name>A0A4Y9ZPM6_9AGAM</name>
<dbReference type="InterPro" id="IPR039537">
    <property type="entry name" value="Retrotran_Ty1/copia-like"/>
</dbReference>
<keyword evidence="13" id="KW-0694">RNA-binding</keyword>
<comment type="caution">
    <text evidence="22">The sequence shown here is derived from an EMBL/GenBank/DDBJ whole genome shotgun (WGS) entry which is preliminary data.</text>
</comment>
<evidence type="ECO:0000256" key="2">
    <source>
        <dbReference type="ARBA" id="ARBA00022578"/>
    </source>
</evidence>
<comment type="catalytic activity">
    <reaction evidence="19">
        <text>DNA(n) + a 2'-deoxyribonucleoside 5'-triphosphate = DNA(n+1) + diphosphate</text>
        <dbReference type="Rhea" id="RHEA:22508"/>
        <dbReference type="Rhea" id="RHEA-COMP:17339"/>
        <dbReference type="Rhea" id="RHEA-COMP:17340"/>
        <dbReference type="ChEBI" id="CHEBI:33019"/>
        <dbReference type="ChEBI" id="CHEBI:61560"/>
        <dbReference type="ChEBI" id="CHEBI:173112"/>
        <dbReference type="EC" id="2.7.7.49"/>
    </reaction>
</comment>
<evidence type="ECO:0000256" key="16">
    <source>
        <dbReference type="ARBA" id="ARBA00022932"/>
    </source>
</evidence>
<dbReference type="STRING" id="135208.A0A4Y9ZPM6"/>
<evidence type="ECO:0000256" key="9">
    <source>
        <dbReference type="ARBA" id="ARBA00022759"/>
    </source>
</evidence>
<evidence type="ECO:0000256" key="6">
    <source>
        <dbReference type="ARBA" id="ARBA00022722"/>
    </source>
</evidence>
<keyword evidence="11" id="KW-0067">ATP-binding</keyword>
<dbReference type="PROSITE" id="PS50994">
    <property type="entry name" value="INTEGRASE"/>
    <property type="match status" value="1"/>
</dbReference>
<evidence type="ECO:0000256" key="19">
    <source>
        <dbReference type="ARBA" id="ARBA00048173"/>
    </source>
</evidence>
<keyword evidence="17" id="KW-0917">Virion maturation</keyword>
<dbReference type="InterPro" id="IPR036397">
    <property type="entry name" value="RNaseH_sf"/>
</dbReference>
<evidence type="ECO:0000256" key="11">
    <source>
        <dbReference type="ARBA" id="ARBA00022840"/>
    </source>
</evidence>
<evidence type="ECO:0000256" key="1">
    <source>
        <dbReference type="ARBA" id="ARBA00002180"/>
    </source>
</evidence>
<evidence type="ECO:0000256" key="7">
    <source>
        <dbReference type="ARBA" id="ARBA00022723"/>
    </source>
</evidence>
<evidence type="ECO:0000256" key="12">
    <source>
        <dbReference type="ARBA" id="ARBA00022842"/>
    </source>
</evidence>
<keyword evidence="7" id="KW-0479">Metal-binding</keyword>
<dbReference type="GO" id="GO:0005524">
    <property type="term" value="F:ATP binding"/>
    <property type="evidence" value="ECO:0007669"/>
    <property type="project" value="UniProtKB-KW"/>
</dbReference>
<comment type="function">
    <text evidence="1">The aspartyl protease (PR) mediates the proteolytic cleavages of the Gag and Gag-Pol polyproteins after assembly of the VLP.</text>
</comment>
<keyword evidence="12" id="KW-0460">Magnesium</keyword>
<dbReference type="GO" id="GO:0003887">
    <property type="term" value="F:DNA-directed DNA polymerase activity"/>
    <property type="evidence" value="ECO:0007669"/>
    <property type="project" value="UniProtKB-KW"/>
</dbReference>
<evidence type="ECO:0000256" key="5">
    <source>
        <dbReference type="ARBA" id="ARBA00022695"/>
    </source>
</evidence>
<dbReference type="PANTHER" id="PTHR42648:SF11">
    <property type="entry name" value="TRANSPOSON TY4-P GAG-POL POLYPROTEIN"/>
    <property type="match status" value="1"/>
</dbReference>
<evidence type="ECO:0000256" key="20">
    <source>
        <dbReference type="ARBA" id="ARBA00049244"/>
    </source>
</evidence>
<feature type="domain" description="Integrase catalytic" evidence="21">
    <location>
        <begin position="244"/>
        <end position="352"/>
    </location>
</feature>
<protein>
    <recommendedName>
        <fullName evidence="21">Integrase catalytic domain-containing protein</fullName>
    </recommendedName>
</protein>
<evidence type="ECO:0000256" key="13">
    <source>
        <dbReference type="ARBA" id="ARBA00022884"/>
    </source>
</evidence>
<evidence type="ECO:0000256" key="17">
    <source>
        <dbReference type="ARBA" id="ARBA00023113"/>
    </source>
</evidence>
<keyword evidence="10" id="KW-0378">Hydrolase</keyword>
<dbReference type="Pfam" id="PF22936">
    <property type="entry name" value="Pol_BBD"/>
    <property type="match status" value="1"/>
</dbReference>
<keyword evidence="18" id="KW-0233">DNA recombination</keyword>
<dbReference type="InterPro" id="IPR001584">
    <property type="entry name" value="Integrase_cat-core"/>
</dbReference>